<dbReference type="Gene3D" id="3.30.450.90">
    <property type="match status" value="1"/>
</dbReference>
<dbReference type="GO" id="GO:0016887">
    <property type="term" value="F:ATP hydrolysis activity"/>
    <property type="evidence" value="ECO:0007669"/>
    <property type="project" value="TreeGrafter"/>
</dbReference>
<dbReference type="Pfam" id="PF00437">
    <property type="entry name" value="T2SSE"/>
    <property type="match status" value="1"/>
</dbReference>
<evidence type="ECO:0000313" key="6">
    <source>
        <dbReference type="Proteomes" id="UP000294841"/>
    </source>
</evidence>
<dbReference type="AlphaFoldDB" id="A0A4R2N0K5"/>
<keyword evidence="3" id="KW-0067">ATP-binding</keyword>
<keyword evidence="2" id="KW-0547">Nucleotide-binding</keyword>
<evidence type="ECO:0000259" key="4">
    <source>
        <dbReference type="PROSITE" id="PS00662"/>
    </source>
</evidence>
<dbReference type="InterPro" id="IPR007831">
    <property type="entry name" value="T2SS_GspE_N"/>
</dbReference>
<dbReference type="PROSITE" id="PS00662">
    <property type="entry name" value="T2SP_E"/>
    <property type="match status" value="1"/>
</dbReference>
<dbReference type="Pfam" id="PF05157">
    <property type="entry name" value="MshEN"/>
    <property type="match status" value="1"/>
</dbReference>
<proteinExistence type="inferred from homology"/>
<dbReference type="RefSeq" id="WP_132023672.1">
    <property type="nucleotide sequence ID" value="NZ_CP016605.1"/>
</dbReference>
<dbReference type="EMBL" id="SLXI01000003">
    <property type="protein sequence ID" value="TCP12939.1"/>
    <property type="molecule type" value="Genomic_DNA"/>
</dbReference>
<dbReference type="GO" id="GO:0005524">
    <property type="term" value="F:ATP binding"/>
    <property type="evidence" value="ECO:0007669"/>
    <property type="project" value="UniProtKB-KW"/>
</dbReference>
<evidence type="ECO:0000256" key="2">
    <source>
        <dbReference type="ARBA" id="ARBA00022741"/>
    </source>
</evidence>
<evidence type="ECO:0000313" key="5">
    <source>
        <dbReference type="EMBL" id="TCP12939.1"/>
    </source>
</evidence>
<name>A0A4R2N0K5_9PAST</name>
<protein>
    <submittedName>
        <fullName evidence="5">Protein transport protein HofB</fullName>
    </submittedName>
</protein>
<comment type="similarity">
    <text evidence="1">Belongs to the GSP E family.</text>
</comment>
<dbReference type="OrthoDB" id="9804785at2"/>
<evidence type="ECO:0000256" key="1">
    <source>
        <dbReference type="ARBA" id="ARBA00006611"/>
    </source>
</evidence>
<dbReference type="Gene3D" id="3.40.50.300">
    <property type="entry name" value="P-loop containing nucleotide triphosphate hydrolases"/>
    <property type="match status" value="1"/>
</dbReference>
<dbReference type="Proteomes" id="UP000294841">
    <property type="component" value="Unassembled WGS sequence"/>
</dbReference>
<dbReference type="InterPro" id="IPR037257">
    <property type="entry name" value="T2SS_E_N_sf"/>
</dbReference>
<dbReference type="SUPFAM" id="SSF160246">
    <property type="entry name" value="EspE N-terminal domain-like"/>
    <property type="match status" value="1"/>
</dbReference>
<dbReference type="PANTHER" id="PTHR30258">
    <property type="entry name" value="TYPE II SECRETION SYSTEM PROTEIN GSPE-RELATED"/>
    <property type="match status" value="1"/>
</dbReference>
<feature type="domain" description="Bacterial type II secretion system protein E" evidence="4">
    <location>
        <begin position="328"/>
        <end position="342"/>
    </location>
</feature>
<dbReference type="CDD" id="cd01129">
    <property type="entry name" value="PulE-GspE-like"/>
    <property type="match status" value="1"/>
</dbReference>
<dbReference type="SUPFAM" id="SSF52540">
    <property type="entry name" value="P-loop containing nucleoside triphosphate hydrolases"/>
    <property type="match status" value="1"/>
</dbReference>
<accession>A0A4R2N0K5</accession>
<dbReference type="InterPro" id="IPR001482">
    <property type="entry name" value="T2SS/T4SS_dom"/>
</dbReference>
<sequence length="479" mass="54606">MTSYLSEMNQIAIDINGISFEITENLWQKNQQQYELLLRYLALPLKEDEFTLWLGIESFANLSACETFSFLTGKIVEPVLLSSQHLKSLLKKLTPKLAVEDLQDIEYASFDSINVEENIEDHTDEPIIHLLNQIFESALKKKVSDIHLEPQKTCLQVRFRVDGVLQIQKPISLSLSKRIISRLKLLAKLDISETRLPQDGRFYFKTTFSDTLDFRLSTLPTYLGEKVVLRVQQNKPTQLSFSELGMTEKQQEYFQQALSQPQGLILVTGPTGSGKSISLYTALEWLNNESKHILTAEDPIEIELQGIIQSQINAKIGLDFSRLLRTFLRQDPDIIMLGEIRDEETAEMALRAAQTGHLVLSTLHTNDAQSAISRLQQLGIKQHEIDNSLLLVVAQRLVRKICLRCNKNFINKSGQKKDNFCDCYQGYKGRIGVYQFLNVTNENHKTELQIDYATLRESALEKIATQLTDLAEINRVLGT</sequence>
<comment type="caution">
    <text evidence="5">The sequence shown here is derived from an EMBL/GenBank/DDBJ whole genome shotgun (WGS) entry which is preliminary data.</text>
</comment>
<reference evidence="5 6" key="1">
    <citation type="submission" date="2019-03" db="EMBL/GenBank/DDBJ databases">
        <title>Genomic Encyclopedia of Type Strains, Phase IV (KMG-IV): sequencing the most valuable type-strain genomes for metagenomic binning, comparative biology and taxonomic classification.</title>
        <authorList>
            <person name="Goeker M."/>
        </authorList>
    </citation>
    <scope>NUCLEOTIDE SEQUENCE [LARGE SCALE GENOMIC DNA]</scope>
    <source>
        <strain evidence="5 6">DSM 28231</strain>
    </source>
</reference>
<organism evidence="5 6">
    <name type="scientific">Bisgaardia hudsonensis</name>
    <dbReference type="NCBI Taxonomy" id="109472"/>
    <lineage>
        <taxon>Bacteria</taxon>
        <taxon>Pseudomonadati</taxon>
        <taxon>Pseudomonadota</taxon>
        <taxon>Gammaproteobacteria</taxon>
        <taxon>Pasteurellales</taxon>
        <taxon>Pasteurellaceae</taxon>
        <taxon>Bisgaardia</taxon>
    </lineage>
</organism>
<dbReference type="GO" id="GO:0005886">
    <property type="term" value="C:plasma membrane"/>
    <property type="evidence" value="ECO:0007669"/>
    <property type="project" value="TreeGrafter"/>
</dbReference>
<dbReference type="PANTHER" id="PTHR30258:SF1">
    <property type="entry name" value="PROTEIN TRANSPORT PROTEIN HOFB HOMOLOG"/>
    <property type="match status" value="1"/>
</dbReference>
<dbReference type="InterPro" id="IPR027417">
    <property type="entry name" value="P-loop_NTPase"/>
</dbReference>
<evidence type="ECO:0000256" key="3">
    <source>
        <dbReference type="ARBA" id="ARBA00022840"/>
    </source>
</evidence>
<gene>
    <name evidence="5" type="ORF">EV697_103248</name>
</gene>
<keyword evidence="6" id="KW-1185">Reference proteome</keyword>